<dbReference type="PANTHER" id="PTHR46910:SF17">
    <property type="entry name" value="SCFA-RELATED"/>
    <property type="match status" value="1"/>
</dbReference>
<evidence type="ECO:0000313" key="6">
    <source>
        <dbReference type="Proteomes" id="UP000777438"/>
    </source>
</evidence>
<sequence length="750" mass="83225">MESNQGITRSQGRVTIACQRCRKQRLKCDVERPCFQCIRSGAKCVAVVPDKWKVHQPKRNQSKGENQTREDSRLSANKRRRTTQNDEGREETAASVSPSTAHWKNSSTIGLVAEAFHHYHADAPEDSKTSSLAATQWHRTVLGEPDEKDYQKSSLQGLFSRHRQVAASMKSERARGVAEQAATELASLLPSFNTVSLLVDNYFDRIHWFTLLFHQEVFRQRFHRLYSDSRDVPSTDSSSVGHLSVLLAVCAISLEHLSVGQLAILDQDGVDVQVLQHKILSTLRVRLLDMLSLGSLETVQTCVLLGTYYLNQGEPELAWPLCGCGLRIAQALNLHRSLSLPESSSPQQLARLRRVAEARKRCWWAIYEFETLCSMIYGFPLSISDEDCDVGPLDAHDEYSGSVRGVSARGTTLLSYKCAMSQLSLMIRSAIKDLYGSGRNSGSSGDSVGEACQRVVHSLDSRILKWYESLPGRLKLGQLYDQPFPNLAERRNTKEKTARQLEDDIFQLQALTLKLAYENARILIHRPLLSYRFTDGQKGSSEAGIPSHSFQSSIQTCRSAALQVSRLGSAPIFHQVSETYAVAFVSLHLLTAGIALCILTNLDTLSVESHESKVAVHRLMGMQHKLKSKSIVAAQGLGILGQLMSLVMAKEMDKMFEFMPDRQTDTEPGTQQTEHSGDSTNTTAQDETAAPVPHGTFENGIVSQTLQDFEQVVMDPDLNSLFGGTRDFGLGDFGIVGQDQGWIWGSGYGL</sequence>
<protein>
    <submittedName>
        <fullName evidence="5">Fungal-specific transcription factor</fullName>
    </submittedName>
</protein>
<dbReference type="Pfam" id="PF00172">
    <property type="entry name" value="Zn_clus"/>
    <property type="match status" value="1"/>
</dbReference>
<evidence type="ECO:0000259" key="4">
    <source>
        <dbReference type="PROSITE" id="PS50048"/>
    </source>
</evidence>
<accession>A0A9P8WFH2</accession>
<dbReference type="InterPro" id="IPR001138">
    <property type="entry name" value="Zn2Cys6_DnaBD"/>
</dbReference>
<dbReference type="CDD" id="cd12148">
    <property type="entry name" value="fungal_TF_MHR"/>
    <property type="match status" value="1"/>
</dbReference>
<dbReference type="SMART" id="SM00906">
    <property type="entry name" value="Fungal_trans"/>
    <property type="match status" value="1"/>
</dbReference>
<dbReference type="AlphaFoldDB" id="A0A9P8WFH2"/>
<name>A0A9P8WFH2_9HYPO</name>
<keyword evidence="1" id="KW-0479">Metal-binding</keyword>
<evidence type="ECO:0000256" key="2">
    <source>
        <dbReference type="ARBA" id="ARBA00023242"/>
    </source>
</evidence>
<organism evidence="5 6">
    <name type="scientific">Thelonectria olida</name>
    <dbReference type="NCBI Taxonomy" id="1576542"/>
    <lineage>
        <taxon>Eukaryota</taxon>
        <taxon>Fungi</taxon>
        <taxon>Dikarya</taxon>
        <taxon>Ascomycota</taxon>
        <taxon>Pezizomycotina</taxon>
        <taxon>Sordariomycetes</taxon>
        <taxon>Hypocreomycetidae</taxon>
        <taxon>Hypocreales</taxon>
        <taxon>Nectriaceae</taxon>
        <taxon>Thelonectria</taxon>
    </lineage>
</organism>
<feature type="compositionally biased region" description="Basic and acidic residues" evidence="3">
    <location>
        <begin position="83"/>
        <end position="92"/>
    </location>
</feature>
<feature type="compositionally biased region" description="Polar residues" evidence="3">
    <location>
        <begin position="666"/>
        <end position="686"/>
    </location>
</feature>
<dbReference type="GO" id="GO:0008270">
    <property type="term" value="F:zinc ion binding"/>
    <property type="evidence" value="ECO:0007669"/>
    <property type="project" value="InterPro"/>
</dbReference>
<dbReference type="PROSITE" id="PS50048">
    <property type="entry name" value="ZN2_CY6_FUNGAL_2"/>
    <property type="match status" value="1"/>
</dbReference>
<dbReference type="GO" id="GO:0006351">
    <property type="term" value="P:DNA-templated transcription"/>
    <property type="evidence" value="ECO:0007669"/>
    <property type="project" value="InterPro"/>
</dbReference>
<feature type="domain" description="Zn(2)-C6 fungal-type" evidence="4">
    <location>
        <begin position="17"/>
        <end position="46"/>
    </location>
</feature>
<evidence type="ECO:0000256" key="3">
    <source>
        <dbReference type="SAM" id="MobiDB-lite"/>
    </source>
</evidence>
<dbReference type="Gene3D" id="4.10.240.10">
    <property type="entry name" value="Zn(2)-C6 fungal-type DNA-binding domain"/>
    <property type="match status" value="1"/>
</dbReference>
<dbReference type="GO" id="GO:0003677">
    <property type="term" value="F:DNA binding"/>
    <property type="evidence" value="ECO:0007669"/>
    <property type="project" value="InterPro"/>
</dbReference>
<dbReference type="GO" id="GO:0000981">
    <property type="term" value="F:DNA-binding transcription factor activity, RNA polymerase II-specific"/>
    <property type="evidence" value="ECO:0007669"/>
    <property type="project" value="InterPro"/>
</dbReference>
<keyword evidence="2" id="KW-0539">Nucleus</keyword>
<dbReference type="PROSITE" id="PS00463">
    <property type="entry name" value="ZN2_CY6_FUNGAL_1"/>
    <property type="match status" value="1"/>
</dbReference>
<dbReference type="Pfam" id="PF04082">
    <property type="entry name" value="Fungal_trans"/>
    <property type="match status" value="1"/>
</dbReference>
<comment type="caution">
    <text evidence="5">The sequence shown here is derived from an EMBL/GenBank/DDBJ whole genome shotgun (WGS) entry which is preliminary data.</text>
</comment>
<dbReference type="InterPro" id="IPR007219">
    <property type="entry name" value="XnlR_reg_dom"/>
</dbReference>
<gene>
    <name evidence="5" type="ORF">B0T10DRAFT_476746</name>
</gene>
<dbReference type="SMART" id="SM00066">
    <property type="entry name" value="GAL4"/>
    <property type="match status" value="1"/>
</dbReference>
<keyword evidence="6" id="KW-1185">Reference proteome</keyword>
<dbReference type="EMBL" id="JAGPYM010000003">
    <property type="protein sequence ID" value="KAH6897392.1"/>
    <property type="molecule type" value="Genomic_DNA"/>
</dbReference>
<dbReference type="InterPro" id="IPR050987">
    <property type="entry name" value="AtrR-like"/>
</dbReference>
<reference evidence="5 6" key="1">
    <citation type="journal article" date="2021" name="Nat. Commun.">
        <title>Genetic determinants of endophytism in the Arabidopsis root mycobiome.</title>
        <authorList>
            <person name="Mesny F."/>
            <person name="Miyauchi S."/>
            <person name="Thiergart T."/>
            <person name="Pickel B."/>
            <person name="Atanasova L."/>
            <person name="Karlsson M."/>
            <person name="Huettel B."/>
            <person name="Barry K.W."/>
            <person name="Haridas S."/>
            <person name="Chen C."/>
            <person name="Bauer D."/>
            <person name="Andreopoulos W."/>
            <person name="Pangilinan J."/>
            <person name="LaButti K."/>
            <person name="Riley R."/>
            <person name="Lipzen A."/>
            <person name="Clum A."/>
            <person name="Drula E."/>
            <person name="Henrissat B."/>
            <person name="Kohler A."/>
            <person name="Grigoriev I.V."/>
            <person name="Martin F.M."/>
            <person name="Hacquard S."/>
        </authorList>
    </citation>
    <scope>NUCLEOTIDE SEQUENCE [LARGE SCALE GENOMIC DNA]</scope>
    <source>
        <strain evidence="5 6">MPI-CAGE-CH-0241</strain>
    </source>
</reference>
<evidence type="ECO:0000313" key="5">
    <source>
        <dbReference type="EMBL" id="KAH6897392.1"/>
    </source>
</evidence>
<dbReference type="SUPFAM" id="SSF57701">
    <property type="entry name" value="Zn2/Cys6 DNA-binding domain"/>
    <property type="match status" value="1"/>
</dbReference>
<proteinExistence type="predicted"/>
<feature type="region of interest" description="Disordered" evidence="3">
    <location>
        <begin position="55"/>
        <end position="102"/>
    </location>
</feature>
<dbReference type="OrthoDB" id="3266505at2759"/>
<feature type="region of interest" description="Disordered" evidence="3">
    <location>
        <begin position="661"/>
        <end position="697"/>
    </location>
</feature>
<dbReference type="CDD" id="cd00067">
    <property type="entry name" value="GAL4"/>
    <property type="match status" value="1"/>
</dbReference>
<dbReference type="InterPro" id="IPR036864">
    <property type="entry name" value="Zn2-C6_fun-type_DNA-bd_sf"/>
</dbReference>
<dbReference type="PANTHER" id="PTHR46910">
    <property type="entry name" value="TRANSCRIPTION FACTOR PDR1"/>
    <property type="match status" value="1"/>
</dbReference>
<evidence type="ECO:0000256" key="1">
    <source>
        <dbReference type="ARBA" id="ARBA00022723"/>
    </source>
</evidence>
<dbReference type="Proteomes" id="UP000777438">
    <property type="component" value="Unassembled WGS sequence"/>
</dbReference>